<dbReference type="AlphaFoldDB" id="E8U5L4"/>
<dbReference type="Pfam" id="PF02682">
    <property type="entry name" value="CT_C_D"/>
    <property type="match status" value="1"/>
</dbReference>
<protein>
    <recommendedName>
        <fullName evidence="4">Carboxyltransferase domain-containing protein</fullName>
    </recommendedName>
</protein>
<feature type="domain" description="Carboxyltransferase" evidence="4">
    <location>
        <begin position="5"/>
        <end position="195"/>
    </location>
</feature>
<dbReference type="KEGG" id="dmr:Deima_0697"/>
<accession>E8U5L4</accession>
<dbReference type="Proteomes" id="UP000008635">
    <property type="component" value="Chromosome"/>
</dbReference>
<evidence type="ECO:0000313" key="6">
    <source>
        <dbReference type="Proteomes" id="UP000008635"/>
    </source>
</evidence>
<dbReference type="GO" id="GO:0016787">
    <property type="term" value="F:hydrolase activity"/>
    <property type="evidence" value="ECO:0007669"/>
    <property type="project" value="UniProtKB-KW"/>
</dbReference>
<dbReference type="SMART" id="SM00796">
    <property type="entry name" value="AHS1"/>
    <property type="match status" value="1"/>
</dbReference>
<dbReference type="HOGENOM" id="CLU_020207_0_1_0"/>
<evidence type="ECO:0000259" key="4">
    <source>
        <dbReference type="SMART" id="SM00796"/>
    </source>
</evidence>
<dbReference type="SUPFAM" id="SSF50891">
    <property type="entry name" value="Cyclophilin-like"/>
    <property type="match status" value="1"/>
</dbReference>
<name>E8U5L4_DEIML</name>
<dbReference type="SUPFAM" id="SSF160467">
    <property type="entry name" value="PH0987 N-terminal domain-like"/>
    <property type="match status" value="1"/>
</dbReference>
<dbReference type="InterPro" id="IPR029000">
    <property type="entry name" value="Cyclophilin-like_dom_sf"/>
</dbReference>
<dbReference type="InterPro" id="IPR010016">
    <property type="entry name" value="PxpB"/>
</dbReference>
<keyword evidence="3" id="KW-0067">ATP-binding</keyword>
<dbReference type="InterPro" id="IPR003833">
    <property type="entry name" value="CT_C_D"/>
</dbReference>
<dbReference type="STRING" id="709986.Deima_0697"/>
<reference evidence="5 6" key="1">
    <citation type="journal article" date="2011" name="Stand. Genomic Sci.">
        <title>Complete genome sequence of Deinococcus maricopensis type strain (LB-34).</title>
        <authorList>
            <person name="Pukall R."/>
            <person name="Zeytun A."/>
            <person name="Lucas S."/>
            <person name="Lapidus A."/>
            <person name="Hammon N."/>
            <person name="Deshpande S."/>
            <person name="Nolan M."/>
            <person name="Cheng J.F."/>
            <person name="Pitluck S."/>
            <person name="Liolios K."/>
            <person name="Pagani I."/>
            <person name="Mikhailova N."/>
            <person name="Ivanova N."/>
            <person name="Mavromatis K."/>
            <person name="Pati A."/>
            <person name="Tapia R."/>
            <person name="Han C."/>
            <person name="Goodwin L."/>
            <person name="Chen A."/>
            <person name="Palaniappan K."/>
            <person name="Land M."/>
            <person name="Hauser L."/>
            <person name="Chang Y.J."/>
            <person name="Jeffries C.D."/>
            <person name="Brambilla E.M."/>
            <person name="Rohde M."/>
            <person name="Goker M."/>
            <person name="Detter J.C."/>
            <person name="Woyke T."/>
            <person name="Bristow J."/>
            <person name="Eisen J.A."/>
            <person name="Markowitz V."/>
            <person name="Hugenholtz P."/>
            <person name="Kyrpides N.C."/>
            <person name="Klenk H.P."/>
        </authorList>
    </citation>
    <scope>NUCLEOTIDE SEQUENCE [LARGE SCALE GENOMIC DNA]</scope>
    <source>
        <strain evidence="6">DSM 21211 / LMG 22137 / NRRL B-23946 / LB-34</strain>
    </source>
</reference>
<evidence type="ECO:0000256" key="1">
    <source>
        <dbReference type="ARBA" id="ARBA00022741"/>
    </source>
</evidence>
<dbReference type="GO" id="GO:0005524">
    <property type="term" value="F:ATP binding"/>
    <property type="evidence" value="ECO:0007669"/>
    <property type="project" value="UniProtKB-KW"/>
</dbReference>
<dbReference type="eggNOG" id="COG2049">
    <property type="taxonomic scope" value="Bacteria"/>
</dbReference>
<keyword evidence="2" id="KW-0378">Hydrolase</keyword>
<evidence type="ECO:0000313" key="5">
    <source>
        <dbReference type="EMBL" id="ADV66353.1"/>
    </source>
</evidence>
<gene>
    <name evidence="5" type="ordered locus">Deima_0697</name>
</gene>
<keyword evidence="1" id="KW-0547">Nucleotide-binding</keyword>
<dbReference type="Gene3D" id="2.40.100.10">
    <property type="entry name" value="Cyclophilin-like"/>
    <property type="match status" value="1"/>
</dbReference>
<organism evidence="5 6">
    <name type="scientific">Deinococcus maricopensis (strain DSM 21211 / LMG 22137 / NRRL B-23946 / LB-34)</name>
    <dbReference type="NCBI Taxonomy" id="709986"/>
    <lineage>
        <taxon>Bacteria</taxon>
        <taxon>Thermotogati</taxon>
        <taxon>Deinococcota</taxon>
        <taxon>Deinococci</taxon>
        <taxon>Deinococcales</taxon>
        <taxon>Deinococcaceae</taxon>
        <taxon>Deinococcus</taxon>
    </lineage>
</organism>
<reference evidence="6" key="2">
    <citation type="submission" date="2011-01" db="EMBL/GenBank/DDBJ databases">
        <title>The complete genome of Deinococcus maricopensis DSM 21211.</title>
        <authorList>
            <consortium name="US DOE Joint Genome Institute (JGI-PGF)"/>
            <person name="Lucas S."/>
            <person name="Copeland A."/>
            <person name="Lapidus A."/>
            <person name="Goodwin L."/>
            <person name="Pitluck S."/>
            <person name="Kyrpides N."/>
            <person name="Mavromatis K."/>
            <person name="Pagani I."/>
            <person name="Ivanova N."/>
            <person name="Ovchinnikova G."/>
            <person name="Zeytun A."/>
            <person name="Detter J.C."/>
            <person name="Han C."/>
            <person name="Land M."/>
            <person name="Hauser L."/>
            <person name="Markowitz V."/>
            <person name="Cheng J.-F."/>
            <person name="Hugenholtz P."/>
            <person name="Woyke T."/>
            <person name="Wu D."/>
            <person name="Pukall R."/>
            <person name="Gehrich-Schroeter G."/>
            <person name="Brambilla E."/>
            <person name="Klenk H.-P."/>
            <person name="Eisen J.A."/>
        </authorList>
    </citation>
    <scope>NUCLEOTIDE SEQUENCE [LARGE SCALE GENOMIC DNA]</scope>
    <source>
        <strain evidence="6">DSM 21211 / LMG 22137 / NRRL B-23946 / LB-34</strain>
    </source>
</reference>
<sequence precursor="true">MPSDLTVTAHGDGAARVLTPHAAPLARAVRAAPFPGFEEAIPALGVLLVTFDPLVTTLPTVREALNAHAAALPPEADPTAARTVVLPVVYDGPDLGWVAEHARLSVPEVIARHTGATYRVAFLGFTPGFVFLTGTPPELQMPRLPAPRTVVPAGSVALGGPWAGVYPLAAPGGWRLIGRTAARLFDPHREPPTLLRDGDTVRFEVQG</sequence>
<dbReference type="PANTHER" id="PTHR34698:SF2">
    <property type="entry name" value="5-OXOPROLINASE SUBUNIT B"/>
    <property type="match status" value="1"/>
</dbReference>
<evidence type="ECO:0000256" key="2">
    <source>
        <dbReference type="ARBA" id="ARBA00022801"/>
    </source>
</evidence>
<dbReference type="RefSeq" id="WP_013555858.1">
    <property type="nucleotide sequence ID" value="NC_014958.1"/>
</dbReference>
<dbReference type="Gene3D" id="3.30.1360.40">
    <property type="match status" value="1"/>
</dbReference>
<dbReference type="OrthoDB" id="9778567at2"/>
<evidence type="ECO:0000256" key="3">
    <source>
        <dbReference type="ARBA" id="ARBA00022840"/>
    </source>
</evidence>
<keyword evidence="6" id="KW-1185">Reference proteome</keyword>
<dbReference type="NCBIfam" id="TIGR00370">
    <property type="entry name" value="5-oxoprolinase subunit PxpB"/>
    <property type="match status" value="1"/>
</dbReference>
<dbReference type="EMBL" id="CP002454">
    <property type="protein sequence ID" value="ADV66353.1"/>
    <property type="molecule type" value="Genomic_DNA"/>
</dbReference>
<proteinExistence type="predicted"/>
<dbReference type="PANTHER" id="PTHR34698">
    <property type="entry name" value="5-OXOPROLINASE SUBUNIT B"/>
    <property type="match status" value="1"/>
</dbReference>